<dbReference type="AlphaFoldDB" id="A0A1T4XTL0"/>
<dbReference type="STRING" id="48467.SAMN02745166_01908"/>
<organism evidence="1 2">
    <name type="scientific">Prosthecobacter debontii</name>
    <dbReference type="NCBI Taxonomy" id="48467"/>
    <lineage>
        <taxon>Bacteria</taxon>
        <taxon>Pseudomonadati</taxon>
        <taxon>Verrucomicrobiota</taxon>
        <taxon>Verrucomicrobiia</taxon>
        <taxon>Verrucomicrobiales</taxon>
        <taxon>Verrucomicrobiaceae</taxon>
        <taxon>Prosthecobacter</taxon>
    </lineage>
</organism>
<gene>
    <name evidence="1" type="ORF">SAMN02745166_01908</name>
</gene>
<sequence>MDLETNVLKAFQCGSWLAQNGACVNDADQVLQVIAGALRMPENLSFRIREISSEKSNCILRDWSFLLVRLGGKDCPG</sequence>
<keyword evidence="2" id="KW-1185">Reference proteome</keyword>
<accession>A0A1T4XTL0</accession>
<dbReference type="EMBL" id="FUYE01000005">
    <property type="protein sequence ID" value="SKA92498.1"/>
    <property type="molecule type" value="Genomic_DNA"/>
</dbReference>
<name>A0A1T4XTL0_9BACT</name>
<evidence type="ECO:0000313" key="2">
    <source>
        <dbReference type="Proteomes" id="UP000190774"/>
    </source>
</evidence>
<evidence type="ECO:0000313" key="1">
    <source>
        <dbReference type="EMBL" id="SKA92498.1"/>
    </source>
</evidence>
<protein>
    <submittedName>
        <fullName evidence="1">Uncharacterized protein</fullName>
    </submittedName>
</protein>
<dbReference type="Proteomes" id="UP000190774">
    <property type="component" value="Unassembled WGS sequence"/>
</dbReference>
<proteinExistence type="predicted"/>
<reference evidence="2" key="1">
    <citation type="submission" date="2017-02" db="EMBL/GenBank/DDBJ databases">
        <authorList>
            <person name="Varghese N."/>
            <person name="Submissions S."/>
        </authorList>
    </citation>
    <scope>NUCLEOTIDE SEQUENCE [LARGE SCALE GENOMIC DNA]</scope>
    <source>
        <strain evidence="2">ATCC 700200</strain>
    </source>
</reference>